<evidence type="ECO:0000259" key="16">
    <source>
        <dbReference type="Pfam" id="PF02055"/>
    </source>
</evidence>
<dbReference type="GO" id="GO:0016758">
    <property type="term" value="F:hexosyltransferase activity"/>
    <property type="evidence" value="ECO:0007669"/>
    <property type="project" value="UniProtKB-ARBA"/>
</dbReference>
<name>A0AA36G3V1_9BILA</name>
<evidence type="ECO:0000313" key="18">
    <source>
        <dbReference type="Proteomes" id="UP001177023"/>
    </source>
</evidence>
<evidence type="ECO:0000256" key="2">
    <source>
        <dbReference type="ARBA" id="ARBA00004760"/>
    </source>
</evidence>
<dbReference type="PANTHER" id="PTHR11069">
    <property type="entry name" value="GLUCOSYLCERAMIDASE"/>
    <property type="match status" value="1"/>
</dbReference>
<feature type="region of interest" description="Disordered" evidence="13">
    <location>
        <begin position="605"/>
        <end position="667"/>
    </location>
</feature>
<dbReference type="InterPro" id="IPR033453">
    <property type="entry name" value="Glyco_hydro_30_TIM-barrel"/>
</dbReference>
<comment type="catalytic activity">
    <reaction evidence="1">
        <text>a beta-D-glucosyl-(1&lt;-&gt;1')-N-acylsphing-4-enine + H2O = an N-acylsphing-4-enine + D-glucose</text>
        <dbReference type="Rhea" id="RHEA:13269"/>
        <dbReference type="ChEBI" id="CHEBI:4167"/>
        <dbReference type="ChEBI" id="CHEBI:15377"/>
        <dbReference type="ChEBI" id="CHEBI:22801"/>
        <dbReference type="ChEBI" id="CHEBI:52639"/>
        <dbReference type="EC" id="3.2.1.45"/>
    </reaction>
    <physiologicalReaction direction="left-to-right" evidence="1">
        <dbReference type="Rhea" id="RHEA:13270"/>
    </physiologicalReaction>
</comment>
<dbReference type="GO" id="GO:0006914">
    <property type="term" value="P:autophagy"/>
    <property type="evidence" value="ECO:0007669"/>
    <property type="project" value="UniProtKB-ARBA"/>
</dbReference>
<dbReference type="Pfam" id="PF02055">
    <property type="entry name" value="Glyco_hydro_30"/>
    <property type="match status" value="1"/>
</dbReference>
<evidence type="ECO:0000256" key="7">
    <source>
        <dbReference type="ARBA" id="ARBA00022801"/>
    </source>
</evidence>
<evidence type="ECO:0000256" key="9">
    <source>
        <dbReference type="ARBA" id="ARBA00023098"/>
    </source>
</evidence>
<dbReference type="GO" id="GO:0030163">
    <property type="term" value="P:protein catabolic process"/>
    <property type="evidence" value="ECO:0007669"/>
    <property type="project" value="UniProtKB-ARBA"/>
</dbReference>
<sequence>MWVPVLLLVSALIGIAAGQGCVSKRFGSDRIVCVCNGTYCDSVPKLPKLDRYGASIITSSLSGKRFHVQQRMFQPRSKKSSSWSSSAVRILVDARSFFQNILGFGGAFSDAAGLNLAALSHGAAHKLLEAYFSPENGIGYTFGRVPMASTDFGTREYSYADTSGDLELKSFALQPEDLDYKIPFIKTAQLIANGNLKLFASPWSAPGWMKTNGRMIGGAALRGPLDGPYYSTWASYFVKFFEQYAANGILYWGLTMQNEPTSGINPDYTWQTMYFNASMQRHFLVNHLGPRLKGSPLTRGLKVLILDDDRPQLPAWADEVFADAKAREYADGIGIHWYMDAFAPASLLTETALRHPDKFILATEACSGFLGVHGPILGDWSRAENYAADIIDDLNNFVSGWVDWNLVLDTTGGPTFVANNADAPILRNGTRGSDEFYKQPTYYALGHFSAWVPVGSTRIKSQLLDRDPALKLVAFSFKSKRVAVVLNRATNENKIIFSTHLCIFLGAMVVPEQWEAMKLAASVFVLTYLAEMFVFFVFLFFHHLFTKSPPQLVTGSRPAARKEEKHVDPVTVILAPTKPKKEPIKSKSETCNAVGKKGDVEVCKTQRDELPKSPPKPELEQKSRPLAEAPTMELETPSEMQTTQQQRASGRSGRTVQAKTTPKVPSEQMKTACFEVSQQEATQHTARLPVNKLARLSANDPVHLLIGQPLVPQPARTAPEYGQDLAPERTNPDYDKSDEFTPLIKKDSVMLARY</sequence>
<keyword evidence="8 12" id="KW-0746">Sphingolipid metabolism</keyword>
<keyword evidence="14" id="KW-0812">Transmembrane</keyword>
<dbReference type="GO" id="GO:0042391">
    <property type="term" value="P:regulation of membrane potential"/>
    <property type="evidence" value="ECO:0007669"/>
    <property type="project" value="UniProtKB-ARBA"/>
</dbReference>
<dbReference type="InterPro" id="IPR017853">
    <property type="entry name" value="GH"/>
</dbReference>
<feature type="signal peptide" evidence="15">
    <location>
        <begin position="1"/>
        <end position="18"/>
    </location>
</feature>
<dbReference type="PANTHER" id="PTHR11069:SF23">
    <property type="entry name" value="LYSOSOMAL ACID GLUCOSYLCERAMIDASE"/>
    <property type="match status" value="1"/>
</dbReference>
<evidence type="ECO:0000256" key="3">
    <source>
        <dbReference type="ARBA" id="ARBA00004991"/>
    </source>
</evidence>
<comment type="caution">
    <text evidence="17">The sequence shown here is derived from an EMBL/GenBank/DDBJ whole genome shotgun (WGS) entry which is preliminary data.</text>
</comment>
<evidence type="ECO:0000313" key="17">
    <source>
        <dbReference type="EMBL" id="CAJ0572009.1"/>
    </source>
</evidence>
<dbReference type="GO" id="GO:0032006">
    <property type="term" value="P:regulation of TOR signaling"/>
    <property type="evidence" value="ECO:0007669"/>
    <property type="project" value="UniProtKB-ARBA"/>
</dbReference>
<dbReference type="EMBL" id="CATQJA010002589">
    <property type="protein sequence ID" value="CAJ0572009.1"/>
    <property type="molecule type" value="Genomic_DNA"/>
</dbReference>
<feature type="region of interest" description="Disordered" evidence="13">
    <location>
        <begin position="708"/>
        <end position="740"/>
    </location>
</feature>
<comment type="pathway">
    <text evidence="3">Sphingolipid metabolism.</text>
</comment>
<organism evidence="17 18">
    <name type="scientific">Mesorhabditis spiculigera</name>
    <dbReference type="NCBI Taxonomy" id="96644"/>
    <lineage>
        <taxon>Eukaryota</taxon>
        <taxon>Metazoa</taxon>
        <taxon>Ecdysozoa</taxon>
        <taxon>Nematoda</taxon>
        <taxon>Chromadorea</taxon>
        <taxon>Rhabditida</taxon>
        <taxon>Rhabditina</taxon>
        <taxon>Rhabditomorpha</taxon>
        <taxon>Rhabditoidea</taxon>
        <taxon>Rhabditidae</taxon>
        <taxon>Mesorhabditinae</taxon>
        <taxon>Mesorhabditis</taxon>
    </lineage>
</organism>
<evidence type="ECO:0000256" key="6">
    <source>
        <dbReference type="ARBA" id="ARBA00022729"/>
    </source>
</evidence>
<dbReference type="GO" id="GO:0005102">
    <property type="term" value="F:signaling receptor binding"/>
    <property type="evidence" value="ECO:0007669"/>
    <property type="project" value="UniProtKB-ARBA"/>
</dbReference>
<keyword evidence="6 15" id="KW-0732">Signal</keyword>
<keyword evidence="7 12" id="KW-0378">Hydrolase</keyword>
<keyword evidence="14" id="KW-1133">Transmembrane helix</keyword>
<dbReference type="Gene3D" id="3.20.20.80">
    <property type="entry name" value="Glycosidases"/>
    <property type="match status" value="1"/>
</dbReference>
<feature type="compositionally biased region" description="Basic and acidic residues" evidence="13">
    <location>
        <begin position="726"/>
        <end position="740"/>
    </location>
</feature>
<feature type="compositionally biased region" description="Polar residues" evidence="13">
    <location>
        <begin position="638"/>
        <end position="660"/>
    </location>
</feature>
<evidence type="ECO:0000256" key="11">
    <source>
        <dbReference type="ARBA" id="ARBA00051345"/>
    </source>
</evidence>
<feature type="transmembrane region" description="Helical" evidence="14">
    <location>
        <begin position="523"/>
        <end position="545"/>
    </location>
</feature>
<evidence type="ECO:0000256" key="5">
    <source>
        <dbReference type="ARBA" id="ARBA00012658"/>
    </source>
</evidence>
<evidence type="ECO:0000256" key="15">
    <source>
        <dbReference type="SAM" id="SignalP"/>
    </source>
</evidence>
<dbReference type="GO" id="GO:0010605">
    <property type="term" value="P:negative regulation of macromolecule metabolic process"/>
    <property type="evidence" value="ECO:0007669"/>
    <property type="project" value="UniProtKB-ARBA"/>
</dbReference>
<keyword evidence="12" id="KW-0326">Glycosidase</keyword>
<comment type="catalytic activity">
    <reaction evidence="11">
        <text>an N-acyl-1-beta-D-glucosyl-15-methylhexadecasphing-4-enine + H2O = an N-acyl-15-methylhexadecasphing-4-enine + D-glucose</text>
        <dbReference type="Rhea" id="RHEA:34755"/>
        <dbReference type="ChEBI" id="CHEBI:4167"/>
        <dbReference type="ChEBI" id="CHEBI:15377"/>
        <dbReference type="ChEBI" id="CHEBI:70815"/>
        <dbReference type="ChEBI" id="CHEBI:70846"/>
    </reaction>
    <physiologicalReaction direction="left-to-right" evidence="11">
        <dbReference type="Rhea" id="RHEA:34756"/>
    </physiologicalReaction>
</comment>
<evidence type="ECO:0000256" key="14">
    <source>
        <dbReference type="SAM" id="Phobius"/>
    </source>
</evidence>
<reference evidence="17" key="1">
    <citation type="submission" date="2023-06" db="EMBL/GenBank/DDBJ databases">
        <authorList>
            <person name="Delattre M."/>
        </authorList>
    </citation>
    <scope>NUCLEOTIDE SEQUENCE</scope>
    <source>
        <strain evidence="17">AF72</strain>
    </source>
</reference>
<dbReference type="InterPro" id="IPR001139">
    <property type="entry name" value="Glyco_hydro_30"/>
</dbReference>
<dbReference type="GO" id="GO:0005774">
    <property type="term" value="C:vacuolar membrane"/>
    <property type="evidence" value="ECO:0007669"/>
    <property type="project" value="UniProtKB-ARBA"/>
</dbReference>
<evidence type="ECO:0000256" key="12">
    <source>
        <dbReference type="RuleBase" id="RU361188"/>
    </source>
</evidence>
<dbReference type="PRINTS" id="PR00843">
    <property type="entry name" value="GLHYDRLASE30"/>
</dbReference>
<feature type="compositionally biased region" description="Basic and acidic residues" evidence="13">
    <location>
        <begin position="605"/>
        <end position="625"/>
    </location>
</feature>
<dbReference type="GO" id="GO:0008202">
    <property type="term" value="P:steroid metabolic process"/>
    <property type="evidence" value="ECO:0007669"/>
    <property type="project" value="UniProtKB-ARBA"/>
</dbReference>
<evidence type="ECO:0000256" key="4">
    <source>
        <dbReference type="ARBA" id="ARBA00005382"/>
    </source>
</evidence>
<dbReference type="GO" id="GO:0006680">
    <property type="term" value="P:glucosylceramide catabolic process"/>
    <property type="evidence" value="ECO:0007669"/>
    <property type="project" value="TreeGrafter"/>
</dbReference>
<keyword evidence="14" id="KW-0472">Membrane</keyword>
<dbReference type="GO" id="GO:0016241">
    <property type="term" value="P:regulation of macroautophagy"/>
    <property type="evidence" value="ECO:0007669"/>
    <property type="project" value="UniProtKB-ARBA"/>
</dbReference>
<dbReference type="SUPFAM" id="SSF51011">
    <property type="entry name" value="Glycosyl hydrolase domain"/>
    <property type="match status" value="1"/>
</dbReference>
<evidence type="ECO:0000256" key="1">
    <source>
        <dbReference type="ARBA" id="ARBA00001013"/>
    </source>
</evidence>
<evidence type="ECO:0000256" key="8">
    <source>
        <dbReference type="ARBA" id="ARBA00022919"/>
    </source>
</evidence>
<comment type="similarity">
    <text evidence="4 12">Belongs to the glycosyl hydrolase 30 family.</text>
</comment>
<comment type="pathway">
    <text evidence="2">Lipid metabolism; sphingolipid metabolism.</text>
</comment>
<dbReference type="GO" id="GO:0005764">
    <property type="term" value="C:lysosome"/>
    <property type="evidence" value="ECO:0007669"/>
    <property type="project" value="UniProtKB-ARBA"/>
</dbReference>
<evidence type="ECO:0000256" key="13">
    <source>
        <dbReference type="SAM" id="MobiDB-lite"/>
    </source>
</evidence>
<dbReference type="GO" id="GO:0051246">
    <property type="term" value="P:regulation of protein metabolic process"/>
    <property type="evidence" value="ECO:0007669"/>
    <property type="project" value="UniProtKB-ARBA"/>
</dbReference>
<keyword evidence="18" id="KW-1185">Reference proteome</keyword>
<dbReference type="FunFam" id="3.20.20.80:FF:000030">
    <property type="entry name" value="Lysosomal acid glucosylceramidase"/>
    <property type="match status" value="1"/>
</dbReference>
<proteinExistence type="inferred from homology"/>
<dbReference type="Proteomes" id="UP001177023">
    <property type="component" value="Unassembled WGS sequence"/>
</dbReference>
<dbReference type="GO" id="GO:0004348">
    <property type="term" value="F:glucosylceramidase activity"/>
    <property type="evidence" value="ECO:0007669"/>
    <property type="project" value="UniProtKB-EC"/>
</dbReference>
<dbReference type="EC" id="3.2.1.45" evidence="5 12"/>
<dbReference type="SUPFAM" id="SSF51445">
    <property type="entry name" value="(Trans)glycosidases"/>
    <property type="match status" value="1"/>
</dbReference>
<gene>
    <name evidence="17" type="ORF">MSPICULIGERA_LOCUS10404</name>
</gene>
<dbReference type="GO" id="GO:0006066">
    <property type="term" value="P:alcohol metabolic process"/>
    <property type="evidence" value="ECO:0007669"/>
    <property type="project" value="UniProtKB-ARBA"/>
</dbReference>
<feature type="domain" description="Glycosyl hydrolase family 30 TIM-barrel" evidence="16">
    <location>
        <begin position="101"/>
        <end position="451"/>
    </location>
</feature>
<dbReference type="GO" id="GO:0007040">
    <property type="term" value="P:lysosome organization"/>
    <property type="evidence" value="ECO:0007669"/>
    <property type="project" value="UniProtKB-ARBA"/>
</dbReference>
<feature type="non-terminal residue" evidence="17">
    <location>
        <position position="754"/>
    </location>
</feature>
<dbReference type="AlphaFoldDB" id="A0AA36G3V1"/>
<protein>
    <recommendedName>
        <fullName evidence="5 12">Glucosylceramidase</fullName>
        <ecNumber evidence="5 12">3.2.1.45</ecNumber>
    </recommendedName>
</protein>
<accession>A0AA36G3V1</accession>
<comment type="catalytic activity">
    <reaction evidence="10">
        <text>a beta-D-glucosylceramide + H2O = an N-acyl-sphingoid base + D-glucose</text>
        <dbReference type="Rhea" id="RHEA:81447"/>
        <dbReference type="ChEBI" id="CHEBI:4167"/>
        <dbReference type="ChEBI" id="CHEBI:15377"/>
        <dbReference type="ChEBI" id="CHEBI:83264"/>
        <dbReference type="ChEBI" id="CHEBI:83273"/>
    </reaction>
    <physiologicalReaction direction="left-to-right" evidence="10">
        <dbReference type="Rhea" id="RHEA:81448"/>
    </physiologicalReaction>
</comment>
<keyword evidence="9 12" id="KW-0443">Lipid metabolism</keyword>
<evidence type="ECO:0000256" key="10">
    <source>
        <dbReference type="ARBA" id="ARBA00050474"/>
    </source>
</evidence>
<feature type="chain" id="PRO_5041246393" description="Glucosylceramidase" evidence="15">
    <location>
        <begin position="19"/>
        <end position="754"/>
    </location>
</feature>